<comment type="catalytic activity">
    <reaction evidence="7 8">
        <text>shikimate + NADP(+) = 3-dehydroshikimate + NADPH + H(+)</text>
        <dbReference type="Rhea" id="RHEA:17737"/>
        <dbReference type="ChEBI" id="CHEBI:15378"/>
        <dbReference type="ChEBI" id="CHEBI:16630"/>
        <dbReference type="ChEBI" id="CHEBI:36208"/>
        <dbReference type="ChEBI" id="CHEBI:57783"/>
        <dbReference type="ChEBI" id="CHEBI:58349"/>
        <dbReference type="EC" id="1.1.1.25"/>
    </reaction>
</comment>
<organism evidence="11 12">
    <name type="scientific">Pseudaquabacterium rugosum</name>
    <dbReference type="NCBI Taxonomy" id="2984194"/>
    <lineage>
        <taxon>Bacteria</taxon>
        <taxon>Pseudomonadati</taxon>
        <taxon>Pseudomonadota</taxon>
        <taxon>Betaproteobacteria</taxon>
        <taxon>Burkholderiales</taxon>
        <taxon>Sphaerotilaceae</taxon>
        <taxon>Pseudaquabacterium</taxon>
    </lineage>
</organism>
<feature type="domain" description="SDH C-terminal" evidence="10">
    <location>
        <begin position="259"/>
        <end position="288"/>
    </location>
</feature>
<reference evidence="11 12" key="1">
    <citation type="submission" date="2024-04" db="EMBL/GenBank/DDBJ databases">
        <title>Novel species of the genus Ideonella isolated from streams.</title>
        <authorList>
            <person name="Lu H."/>
        </authorList>
    </citation>
    <scope>NUCLEOTIDE SEQUENCE [LARGE SCALE GENOMIC DNA]</scope>
    <source>
        <strain evidence="11 12">BYS139W</strain>
    </source>
</reference>
<feature type="binding site" evidence="8">
    <location>
        <position position="105"/>
    </location>
    <ligand>
        <name>shikimate</name>
        <dbReference type="ChEBI" id="CHEBI:36208"/>
    </ligand>
</feature>
<evidence type="ECO:0000313" key="12">
    <source>
        <dbReference type="Proteomes" id="UP001368500"/>
    </source>
</evidence>
<evidence type="ECO:0000256" key="8">
    <source>
        <dbReference type="HAMAP-Rule" id="MF_00222"/>
    </source>
</evidence>
<evidence type="ECO:0000259" key="9">
    <source>
        <dbReference type="Pfam" id="PF08501"/>
    </source>
</evidence>
<comment type="similarity">
    <text evidence="8">Belongs to the shikimate dehydrogenase family.</text>
</comment>
<dbReference type="NCBIfam" id="NF001310">
    <property type="entry name" value="PRK00258.1-2"/>
    <property type="match status" value="1"/>
</dbReference>
<dbReference type="HAMAP" id="MF_00222">
    <property type="entry name" value="Shikimate_DH_AroE"/>
    <property type="match status" value="1"/>
</dbReference>
<protein>
    <recommendedName>
        <fullName evidence="2 8">Shikimate dehydrogenase (NADP(+))</fullName>
        <shortName evidence="8">SDH</shortName>
        <ecNumber evidence="2 8">1.1.1.25</ecNumber>
    </recommendedName>
</protein>
<dbReference type="EMBL" id="JBBUTF010000010">
    <property type="protein sequence ID" value="MEK8026785.1"/>
    <property type="molecule type" value="Genomic_DNA"/>
</dbReference>
<dbReference type="Gene3D" id="3.40.50.720">
    <property type="entry name" value="NAD(P)-binding Rossmann-like Domain"/>
    <property type="match status" value="1"/>
</dbReference>
<feature type="binding site" evidence="8">
    <location>
        <position position="266"/>
    </location>
    <ligand>
        <name>shikimate</name>
        <dbReference type="ChEBI" id="CHEBI:36208"/>
    </ligand>
</feature>
<keyword evidence="6 8" id="KW-0057">Aromatic amino acid biosynthesis</keyword>
<keyword evidence="5 8" id="KW-0560">Oxidoreductase</keyword>
<dbReference type="Proteomes" id="UP001368500">
    <property type="component" value="Unassembled WGS sequence"/>
</dbReference>
<dbReference type="Gene3D" id="3.40.50.10860">
    <property type="entry name" value="Leucine Dehydrogenase, chain A, domain 1"/>
    <property type="match status" value="1"/>
</dbReference>
<dbReference type="SUPFAM" id="SSF53223">
    <property type="entry name" value="Aminoacid dehydrogenase-like, N-terminal domain"/>
    <property type="match status" value="1"/>
</dbReference>
<evidence type="ECO:0000313" key="11">
    <source>
        <dbReference type="EMBL" id="MEK8026785.1"/>
    </source>
</evidence>
<feature type="domain" description="Shikimate dehydrogenase substrate binding N-terminal" evidence="9">
    <location>
        <begin position="7"/>
        <end position="91"/>
    </location>
</feature>
<dbReference type="PANTHER" id="PTHR21089">
    <property type="entry name" value="SHIKIMATE DEHYDROGENASE"/>
    <property type="match status" value="1"/>
</dbReference>
<dbReference type="SUPFAM" id="SSF51735">
    <property type="entry name" value="NAD(P)-binding Rossmann-fold domains"/>
    <property type="match status" value="1"/>
</dbReference>
<comment type="pathway">
    <text evidence="1 8">Metabolic intermediate biosynthesis; chorismate biosynthesis; chorismate from D-erythrose 4-phosphate and phosphoenolpyruvate: step 4/7.</text>
</comment>
<evidence type="ECO:0000256" key="3">
    <source>
        <dbReference type="ARBA" id="ARBA00022605"/>
    </source>
</evidence>
<comment type="caution">
    <text evidence="11">The sequence shown here is derived from an EMBL/GenBank/DDBJ whole genome shotgun (WGS) entry which is preliminary data.</text>
</comment>
<dbReference type="InterPro" id="IPR036291">
    <property type="entry name" value="NAD(P)-bd_dom_sf"/>
</dbReference>
<evidence type="ECO:0000256" key="6">
    <source>
        <dbReference type="ARBA" id="ARBA00023141"/>
    </source>
</evidence>
<dbReference type="InterPro" id="IPR022893">
    <property type="entry name" value="Shikimate_DH_fam"/>
</dbReference>
<feature type="binding site" evidence="8">
    <location>
        <position position="90"/>
    </location>
    <ligand>
        <name>shikimate</name>
        <dbReference type="ChEBI" id="CHEBI:36208"/>
    </ligand>
</feature>
<evidence type="ECO:0000256" key="2">
    <source>
        <dbReference type="ARBA" id="ARBA00012962"/>
    </source>
</evidence>
<dbReference type="NCBIfam" id="TIGR00507">
    <property type="entry name" value="aroE"/>
    <property type="match status" value="1"/>
</dbReference>
<evidence type="ECO:0000256" key="1">
    <source>
        <dbReference type="ARBA" id="ARBA00004871"/>
    </source>
</evidence>
<feature type="binding site" evidence="8">
    <location>
        <position position="237"/>
    </location>
    <ligand>
        <name>shikimate</name>
        <dbReference type="ChEBI" id="CHEBI:36208"/>
    </ligand>
</feature>
<dbReference type="InterPro" id="IPR041121">
    <property type="entry name" value="SDH_C"/>
</dbReference>
<evidence type="ECO:0000256" key="7">
    <source>
        <dbReference type="ARBA" id="ARBA00049442"/>
    </source>
</evidence>
<keyword evidence="3 8" id="KW-0028">Amino-acid biosynthesis</keyword>
<dbReference type="InterPro" id="IPR011342">
    <property type="entry name" value="Shikimate_DH"/>
</dbReference>
<dbReference type="Pfam" id="PF18317">
    <property type="entry name" value="SDH_C"/>
    <property type="match status" value="1"/>
</dbReference>
<comment type="subunit">
    <text evidence="8">Homodimer.</text>
</comment>
<dbReference type="InterPro" id="IPR046346">
    <property type="entry name" value="Aminoacid_DH-like_N_sf"/>
</dbReference>
<evidence type="ECO:0000259" key="10">
    <source>
        <dbReference type="Pfam" id="PF18317"/>
    </source>
</evidence>
<feature type="binding site" evidence="8">
    <location>
        <position position="65"/>
    </location>
    <ligand>
        <name>shikimate</name>
        <dbReference type="ChEBI" id="CHEBI:36208"/>
    </ligand>
</feature>
<evidence type="ECO:0000256" key="4">
    <source>
        <dbReference type="ARBA" id="ARBA00022857"/>
    </source>
</evidence>
<gene>
    <name evidence="8 11" type="primary">aroE</name>
    <name evidence="11" type="ORF">AACH11_12505</name>
</gene>
<keyword evidence="4 8" id="KW-0521">NADP</keyword>
<keyword evidence="12" id="KW-1185">Reference proteome</keyword>
<sequence>MTDRYAVIGHPIAHSQSPLIHGLFARETGQDLVYEAIEGPLAPAQGFEDMVRAFFAAGGRGLNITAPFKLRARALADDCSPRARLAGAANALKCEGGRILADNFDGIGLRRDIELNLGLPLAGRRVLLLGAGGAARGALLPFLEAAPAALVLVNRDVAKARALVAEVAEVAQLPAGEGAPLPAAAVCALQAVGYDEVAALGAFDLVINATSASLSGALPPLPSAVFRAGGSAYELAYGKGRTPFLQLARAAGVQGGADGVGMLVEQAAEAFAWWRGVRPSTTAVIDRLTVPLD</sequence>
<name>A0ABU9BA52_9BURK</name>
<feature type="binding site" evidence="8">
    <location>
        <position position="259"/>
    </location>
    <ligand>
        <name>NADP(+)</name>
        <dbReference type="ChEBI" id="CHEBI:58349"/>
    </ligand>
</feature>
<dbReference type="PANTHER" id="PTHR21089:SF1">
    <property type="entry name" value="BIFUNCTIONAL 3-DEHYDROQUINATE DEHYDRATASE_SHIKIMATE DEHYDROGENASE, CHLOROPLASTIC"/>
    <property type="match status" value="1"/>
</dbReference>
<feature type="binding site" evidence="8">
    <location>
        <begin position="130"/>
        <end position="134"/>
    </location>
    <ligand>
        <name>NADP(+)</name>
        <dbReference type="ChEBI" id="CHEBI:58349"/>
    </ligand>
</feature>
<dbReference type="EC" id="1.1.1.25" evidence="2 8"/>
<dbReference type="Pfam" id="PF08501">
    <property type="entry name" value="Shikimate_dh_N"/>
    <property type="match status" value="1"/>
</dbReference>
<evidence type="ECO:0000256" key="5">
    <source>
        <dbReference type="ARBA" id="ARBA00023002"/>
    </source>
</evidence>
<accession>A0ABU9BA52</accession>
<feature type="binding site" evidence="8">
    <location>
        <begin position="15"/>
        <end position="17"/>
    </location>
    <ligand>
        <name>shikimate</name>
        <dbReference type="ChEBI" id="CHEBI:36208"/>
    </ligand>
</feature>
<comment type="caution">
    <text evidence="8">Lacks conserved residue(s) required for the propagation of feature annotation.</text>
</comment>
<proteinExistence type="inferred from homology"/>
<dbReference type="GO" id="GO:0004764">
    <property type="term" value="F:shikimate 3-dehydrogenase (NADP+) activity"/>
    <property type="evidence" value="ECO:0007669"/>
    <property type="project" value="UniProtKB-EC"/>
</dbReference>
<comment type="function">
    <text evidence="8">Involved in the biosynthesis of the chorismate, which leads to the biosynthesis of aromatic amino acids. Catalyzes the reversible NADPH linked reduction of 3-dehydroshikimate (DHSA) to yield shikimate (SA).</text>
</comment>
<feature type="active site" description="Proton acceptor" evidence="8">
    <location>
        <position position="69"/>
    </location>
</feature>
<feature type="binding site" evidence="8">
    <location>
        <position position="235"/>
    </location>
    <ligand>
        <name>NADP(+)</name>
        <dbReference type="ChEBI" id="CHEBI:58349"/>
    </ligand>
</feature>
<dbReference type="InterPro" id="IPR013708">
    <property type="entry name" value="Shikimate_DH-bd_N"/>
</dbReference>
<dbReference type="RefSeq" id="WP_341374568.1">
    <property type="nucleotide sequence ID" value="NZ_JBBUTF010000010.1"/>
</dbReference>